<dbReference type="Pfam" id="PF00326">
    <property type="entry name" value="Peptidase_S9"/>
    <property type="match status" value="1"/>
</dbReference>
<reference evidence="6 7" key="1">
    <citation type="journal article" date="2014" name="Genome Announc.">
        <title>Genome Sequence and Methylome of Soil Bacterium Gemmatirosa kalamazoonensis KBS708T, a Member of the Rarely Cultivated Gemmatimonadetes Phylum.</title>
        <authorList>
            <person name="Debruyn J.M."/>
            <person name="Radosevich M."/>
            <person name="Wommack K.E."/>
            <person name="Polson S.W."/>
            <person name="Hauser L.J."/>
            <person name="Fawaz M.N."/>
            <person name="Korlach J."/>
            <person name="Tsai Y.C."/>
        </authorList>
    </citation>
    <scope>NUCLEOTIDE SEQUENCE [LARGE SCALE GENOMIC DNA]</scope>
    <source>
        <strain evidence="6 7">KBS708</strain>
    </source>
</reference>
<evidence type="ECO:0000256" key="4">
    <source>
        <dbReference type="SAM" id="SignalP"/>
    </source>
</evidence>
<dbReference type="AlphaFoldDB" id="W0RG03"/>
<proteinExistence type="predicted"/>
<gene>
    <name evidence="6" type="ORF">J421_0786</name>
</gene>
<evidence type="ECO:0000313" key="7">
    <source>
        <dbReference type="Proteomes" id="UP000019151"/>
    </source>
</evidence>
<keyword evidence="7" id="KW-1185">Reference proteome</keyword>
<dbReference type="InterPro" id="IPR011042">
    <property type="entry name" value="6-blade_b-propeller_TolB-like"/>
</dbReference>
<dbReference type="EMBL" id="CP007128">
    <property type="protein sequence ID" value="AHG88323.1"/>
    <property type="molecule type" value="Genomic_DNA"/>
</dbReference>
<dbReference type="STRING" id="861299.J421_0786"/>
<feature type="domain" description="Peptidase S9 prolyl oligopeptidase catalytic" evidence="5">
    <location>
        <begin position="539"/>
        <end position="740"/>
    </location>
</feature>
<dbReference type="RefSeq" id="WP_025409868.1">
    <property type="nucleotide sequence ID" value="NZ_CP007128.1"/>
</dbReference>
<dbReference type="Pfam" id="PF07676">
    <property type="entry name" value="PD40"/>
    <property type="match status" value="4"/>
</dbReference>
<dbReference type="PANTHER" id="PTHR42776">
    <property type="entry name" value="SERINE PEPTIDASE S9 FAMILY MEMBER"/>
    <property type="match status" value="1"/>
</dbReference>
<feature type="compositionally biased region" description="Low complexity" evidence="3">
    <location>
        <begin position="110"/>
        <end position="121"/>
    </location>
</feature>
<dbReference type="OrthoDB" id="9812921at2"/>
<feature type="signal peptide" evidence="4">
    <location>
        <begin position="1"/>
        <end position="20"/>
    </location>
</feature>
<keyword evidence="1" id="KW-0378">Hydrolase</keyword>
<dbReference type="GO" id="GO:0004252">
    <property type="term" value="F:serine-type endopeptidase activity"/>
    <property type="evidence" value="ECO:0007669"/>
    <property type="project" value="TreeGrafter"/>
</dbReference>
<dbReference type="GO" id="GO:0006508">
    <property type="term" value="P:proteolysis"/>
    <property type="evidence" value="ECO:0007669"/>
    <property type="project" value="InterPro"/>
</dbReference>
<dbReference type="InParanoid" id="W0RG03"/>
<evidence type="ECO:0000256" key="1">
    <source>
        <dbReference type="ARBA" id="ARBA00022801"/>
    </source>
</evidence>
<keyword evidence="4" id="KW-0732">Signal</keyword>
<dbReference type="Proteomes" id="UP000019151">
    <property type="component" value="Chromosome"/>
</dbReference>
<dbReference type="Gene3D" id="3.40.50.1820">
    <property type="entry name" value="alpha/beta hydrolase"/>
    <property type="match status" value="1"/>
</dbReference>
<dbReference type="eggNOG" id="COG0823">
    <property type="taxonomic scope" value="Bacteria"/>
</dbReference>
<evidence type="ECO:0000256" key="3">
    <source>
        <dbReference type="SAM" id="MobiDB-lite"/>
    </source>
</evidence>
<keyword evidence="2" id="KW-0645">Protease</keyword>
<dbReference type="InterPro" id="IPR029058">
    <property type="entry name" value="AB_hydrolase_fold"/>
</dbReference>
<accession>W0RG03</accession>
<feature type="region of interest" description="Disordered" evidence="3">
    <location>
        <begin position="110"/>
        <end position="132"/>
    </location>
</feature>
<evidence type="ECO:0000259" key="5">
    <source>
        <dbReference type="Pfam" id="PF00326"/>
    </source>
</evidence>
<dbReference type="Gene3D" id="2.120.10.30">
    <property type="entry name" value="TolB, C-terminal domain"/>
    <property type="match status" value="3"/>
</dbReference>
<dbReference type="SUPFAM" id="SSF82171">
    <property type="entry name" value="DPP6 N-terminal domain-like"/>
    <property type="match status" value="1"/>
</dbReference>
<name>W0RG03_9BACT</name>
<organism evidence="6 7">
    <name type="scientific">Gemmatirosa kalamazoonensis</name>
    <dbReference type="NCBI Taxonomy" id="861299"/>
    <lineage>
        <taxon>Bacteria</taxon>
        <taxon>Pseudomonadati</taxon>
        <taxon>Gemmatimonadota</taxon>
        <taxon>Gemmatimonadia</taxon>
        <taxon>Gemmatimonadales</taxon>
        <taxon>Gemmatimonadaceae</taxon>
        <taxon>Gemmatirosa</taxon>
    </lineage>
</organism>
<sequence>MQLRIPLLLAVAASSLGAQAKRPMTWLDVQQIRQVGGAAPSPDGRWVLYTVSFPDWQNARRQSDVFVVSAEQGLSSTRQLTFTKDKNETNPTWSRDGSFFVFASDRDAPAATPNATPNAAPTPGPGAAGGRNQLYLMHPDGGEARRITDARDGVSTFAFSKDGRWLAYRSGRAGEEQLYRLPVAALVSGGGAVVDSLRAEQLTRQPAGVGLWRWAPDSKRIYFVTADTVDLDEKLRREKRFTVSVRNMAVPPSSLWAIDLDPSRVTRLTRDTTFSVASFTISDDGKWVGFRGASANRYERNITEENDYADNWLLEVATGRMERLTNNREVGESAPSFSPDGQWVAFAAPDDLTRYSLNDTRVYLRRVDDRGGQWRKLGTDYDGDVSVDFWAPDSKTIYFNDGVRATNQLLALDVAKGTVRQVTRESASVRVTRDEDSKRVLVTYADPSTPNVLFAVPPLDQIGNRAAWKQLTDANPQVRGFALGEEREIGWRSKDGTHVGGLLVTPVGYQPGTRYPLIVAIHGGPAGADVLSFNPCYGAQVYAGAGYAVLCPNYRGSTNYGQAFKTGIVGNYFDPGYQDIMAGVDSLIAAGVVDADRMGVLGWSAGGHWSNWILTHTDRFKAISTGAGTANWISMFAESDMQRVRQFYLGDKLPYEDFDAYWNQSPLKYIKNAKTPTMIHVVEGDPRVPRPQSEELHMALKRLGVPTEFYVYPGSTHGIPDPRNQLFKSTVEMAWMDYWVRGSGKRFAWRDVLKTVEDEANRAADRRAATSEQR</sequence>
<evidence type="ECO:0000256" key="2">
    <source>
        <dbReference type="ARBA" id="ARBA00022825"/>
    </source>
</evidence>
<dbReference type="PANTHER" id="PTHR42776:SF27">
    <property type="entry name" value="DIPEPTIDYL PEPTIDASE FAMILY MEMBER 6"/>
    <property type="match status" value="1"/>
</dbReference>
<dbReference type="KEGG" id="gba:J421_0786"/>
<dbReference type="InterPro" id="IPR001375">
    <property type="entry name" value="Peptidase_S9_cat"/>
</dbReference>
<keyword evidence="2" id="KW-0720">Serine protease</keyword>
<dbReference type="eggNOG" id="COG1506">
    <property type="taxonomic scope" value="Bacteria"/>
</dbReference>
<evidence type="ECO:0000313" key="6">
    <source>
        <dbReference type="EMBL" id="AHG88323.1"/>
    </source>
</evidence>
<dbReference type="InterPro" id="IPR011659">
    <property type="entry name" value="WD40"/>
</dbReference>
<dbReference type="HOGENOM" id="CLU_008615_2_1_0"/>
<feature type="chain" id="PRO_5004794107" evidence="4">
    <location>
        <begin position="21"/>
        <end position="774"/>
    </location>
</feature>
<dbReference type="SUPFAM" id="SSF53474">
    <property type="entry name" value="alpha/beta-Hydrolases"/>
    <property type="match status" value="1"/>
</dbReference>
<protein>
    <submittedName>
        <fullName evidence="6">WD40-like beta Propeller containing protein</fullName>
    </submittedName>
</protein>